<feature type="chain" id="PRO_5006940065" evidence="2">
    <location>
        <begin position="19"/>
        <end position="265"/>
    </location>
</feature>
<name>A0A0W8C3H4_PHYNI</name>
<feature type="domain" description="EGF-like" evidence="3">
    <location>
        <begin position="107"/>
        <end position="152"/>
    </location>
</feature>
<dbReference type="PROSITE" id="PS01186">
    <property type="entry name" value="EGF_2"/>
    <property type="match status" value="1"/>
</dbReference>
<dbReference type="EMBL" id="LNFO01005289">
    <property type="protein sequence ID" value="KUF78616.1"/>
    <property type="molecule type" value="Genomic_DNA"/>
</dbReference>
<feature type="domain" description="EGF-like" evidence="3">
    <location>
        <begin position="155"/>
        <end position="194"/>
    </location>
</feature>
<evidence type="ECO:0000256" key="1">
    <source>
        <dbReference type="PROSITE-ProRule" id="PRU00076"/>
    </source>
</evidence>
<evidence type="ECO:0000313" key="4">
    <source>
        <dbReference type="EMBL" id="KUF78616.1"/>
    </source>
</evidence>
<dbReference type="OrthoDB" id="6130531at2759"/>
<comment type="caution">
    <text evidence="1">Lacks conserved residue(s) required for the propagation of feature annotation.</text>
</comment>
<dbReference type="Proteomes" id="UP000052943">
    <property type="component" value="Unassembled WGS sequence"/>
</dbReference>
<evidence type="ECO:0000259" key="3">
    <source>
        <dbReference type="PROSITE" id="PS50026"/>
    </source>
</evidence>
<comment type="caution">
    <text evidence="4">The sequence shown here is derived from an EMBL/GenBank/DDBJ whole genome shotgun (WGS) entry which is preliminary data.</text>
</comment>
<keyword evidence="1" id="KW-1015">Disulfide bond</keyword>
<feature type="disulfide bond" evidence="1">
    <location>
        <begin position="165"/>
        <end position="182"/>
    </location>
</feature>
<keyword evidence="2" id="KW-0732">Signal</keyword>
<protein>
    <submittedName>
        <fullName evidence="4">Tenascin-X</fullName>
    </submittedName>
</protein>
<accession>A0A0W8C3H4</accession>
<dbReference type="PROSITE" id="PS50026">
    <property type="entry name" value="EGF_3"/>
    <property type="match status" value="2"/>
</dbReference>
<evidence type="ECO:0000313" key="5">
    <source>
        <dbReference type="Proteomes" id="UP000052943"/>
    </source>
</evidence>
<dbReference type="Gene3D" id="2.10.25.10">
    <property type="entry name" value="Laminin"/>
    <property type="match status" value="1"/>
</dbReference>
<evidence type="ECO:0000256" key="2">
    <source>
        <dbReference type="SAM" id="SignalP"/>
    </source>
</evidence>
<dbReference type="SMART" id="SM00181">
    <property type="entry name" value="EGF"/>
    <property type="match status" value="3"/>
</dbReference>
<organism evidence="4 5">
    <name type="scientific">Phytophthora nicotianae</name>
    <name type="common">Potato buckeye rot agent</name>
    <name type="synonym">Phytophthora parasitica</name>
    <dbReference type="NCBI Taxonomy" id="4792"/>
    <lineage>
        <taxon>Eukaryota</taxon>
        <taxon>Sar</taxon>
        <taxon>Stramenopiles</taxon>
        <taxon>Oomycota</taxon>
        <taxon>Peronosporomycetes</taxon>
        <taxon>Peronosporales</taxon>
        <taxon>Peronosporaceae</taxon>
        <taxon>Phytophthora</taxon>
    </lineage>
</organism>
<gene>
    <name evidence="4" type="ORF">AM587_10015700</name>
</gene>
<dbReference type="InterPro" id="IPR000742">
    <property type="entry name" value="EGF"/>
</dbReference>
<dbReference type="PROSITE" id="PS00022">
    <property type="entry name" value="EGF_1"/>
    <property type="match status" value="2"/>
</dbReference>
<sequence>MKSAAIVSAVLLIAGVTADTTSTTYPGRCETTKDCSTYGSNYACVSVDTSVAGLEQLSMCIPGSQCYQRNFTVNDEYVVVNGIYQCLDKAKYVANNGGYIKNITDTVVEQCGWNTTSQTLCSGHGTCSPLVDFAQDYECKCNAGYNSSDYCNAITSNECSSVSQCGTEGTCDFDEGTSNGECMCSAGAKGNQCTQCDASASSDVVCSGHGTCGSDGVCTCSSDYNGTFCSDSTGTTGSSTSPSAATSVKVAISTIIATLLMAAFA</sequence>
<keyword evidence="1" id="KW-0245">EGF-like domain</keyword>
<feature type="signal peptide" evidence="2">
    <location>
        <begin position="1"/>
        <end position="18"/>
    </location>
</feature>
<dbReference type="AlphaFoldDB" id="A0A0W8C3H4"/>
<dbReference type="Pfam" id="PF23106">
    <property type="entry name" value="EGF_Teneurin"/>
    <property type="match status" value="1"/>
</dbReference>
<feature type="disulfide bond" evidence="1">
    <location>
        <begin position="184"/>
        <end position="193"/>
    </location>
</feature>
<proteinExistence type="predicted"/>
<reference evidence="4 5" key="1">
    <citation type="submission" date="2015-11" db="EMBL/GenBank/DDBJ databases">
        <title>Genomes and virulence difference between two physiological races of Phytophthora nicotianae.</title>
        <authorList>
            <person name="Liu H."/>
            <person name="Ma X."/>
            <person name="Yu H."/>
            <person name="Fang D."/>
            <person name="Li Y."/>
            <person name="Wang X."/>
            <person name="Wang W."/>
            <person name="Dong Y."/>
            <person name="Xiao B."/>
        </authorList>
    </citation>
    <scope>NUCLEOTIDE SEQUENCE [LARGE SCALE GENOMIC DNA]</scope>
    <source>
        <strain evidence="5">race 0</strain>
    </source>
</reference>